<accession>A0ACB9ZTD5</accession>
<protein>
    <submittedName>
        <fullName evidence="1">Uncharacterized protein</fullName>
    </submittedName>
</protein>
<dbReference type="EMBL" id="CM044708">
    <property type="protein sequence ID" value="KAI5650634.1"/>
    <property type="molecule type" value="Genomic_DNA"/>
</dbReference>
<name>A0ACB9ZTD5_CATRO</name>
<organism evidence="1 2">
    <name type="scientific">Catharanthus roseus</name>
    <name type="common">Madagascar periwinkle</name>
    <name type="synonym">Vinca rosea</name>
    <dbReference type="NCBI Taxonomy" id="4058"/>
    <lineage>
        <taxon>Eukaryota</taxon>
        <taxon>Viridiplantae</taxon>
        <taxon>Streptophyta</taxon>
        <taxon>Embryophyta</taxon>
        <taxon>Tracheophyta</taxon>
        <taxon>Spermatophyta</taxon>
        <taxon>Magnoliopsida</taxon>
        <taxon>eudicotyledons</taxon>
        <taxon>Gunneridae</taxon>
        <taxon>Pentapetalae</taxon>
        <taxon>asterids</taxon>
        <taxon>lamiids</taxon>
        <taxon>Gentianales</taxon>
        <taxon>Apocynaceae</taxon>
        <taxon>Rauvolfioideae</taxon>
        <taxon>Vinceae</taxon>
        <taxon>Catharanthinae</taxon>
        <taxon>Catharanthus</taxon>
    </lineage>
</organism>
<evidence type="ECO:0000313" key="1">
    <source>
        <dbReference type="EMBL" id="KAI5650634.1"/>
    </source>
</evidence>
<proteinExistence type="predicted"/>
<keyword evidence="2" id="KW-1185">Reference proteome</keyword>
<dbReference type="Proteomes" id="UP001060085">
    <property type="component" value="Linkage Group LG08"/>
</dbReference>
<comment type="caution">
    <text evidence="1">The sequence shown here is derived from an EMBL/GenBank/DDBJ whole genome shotgun (WGS) entry which is preliminary data.</text>
</comment>
<gene>
    <name evidence="1" type="ORF">M9H77_36639</name>
</gene>
<evidence type="ECO:0000313" key="2">
    <source>
        <dbReference type="Proteomes" id="UP001060085"/>
    </source>
</evidence>
<sequence length="774" mass="86370">MACQAMYTWSLSGLVGAFVDLSISYLLLCASAIAFTASKFLGVFGLYLPCPCDGLFFLQPSRNFCFHKLFIDYPAEKVSNVQLSIRSKFPFNEFQDQNCNMNFRLVGEKESDVIELEGEASCSSVSDSRKPSNFVRIKGELNERNEVGRMKLLGGKEGRFDLKGKEIMHQKSRSGLRHRRKGSFNHGKYSSRASYDPRFSKAQGDPESPPSISKGGNGLAADDIMVLDNGNGSHSGNYHEDATTAMRFGRRHSNSINESPDEDETIAKNVSFLRELKGSVETGQSSSDDKYTIRLLEQALEEEHAARAALYHELDKERISAATAADEAMAMIQRLQEEKAAIEMESRQYKRLIEEKSAYDAEEMNILKEIVIRREREKHFLEKEVEVYRQMLRLGNEQQATENIAGMLDSQAFDSLLNSNEDPVMMLRHLSASIDKKNGAIGASKDSSVQGDENAARLTGDLPQFSVGSNDENQELKDKMVPIDNNSCAPLGNMTSVETLTWSSKVSSSVGKLPEENISLIGKRKEQVDRDTELLEKNFETSHIVSDFSSLEQSEKDTNQRTKTSCNSSNKEPCVHDVHVIDQSNSYNQISGGKEARMPKSSTPEIHMIKEAETSVLQRVTAIRDTPTPSNMDVGVGINRSTSDTTSRLPPIVPKGKSVASDLRRNSLSAVDNERLKLDIEIGRLRERLKIVQEGREKLNLSVEHKERENLQLKLLEDIAHQLQELRQLKEPGKAVRQASLPLPSSKSLSEGTDQFPDPPIIAGITIKRIIKKA</sequence>
<reference evidence="2" key="1">
    <citation type="journal article" date="2023" name="Nat. Plants">
        <title>Single-cell RNA sequencing provides a high-resolution roadmap for understanding the multicellular compartmentation of specialized metabolism.</title>
        <authorList>
            <person name="Sun S."/>
            <person name="Shen X."/>
            <person name="Li Y."/>
            <person name="Li Y."/>
            <person name="Wang S."/>
            <person name="Li R."/>
            <person name="Zhang H."/>
            <person name="Shen G."/>
            <person name="Guo B."/>
            <person name="Wei J."/>
            <person name="Xu J."/>
            <person name="St-Pierre B."/>
            <person name="Chen S."/>
            <person name="Sun C."/>
        </authorList>
    </citation>
    <scope>NUCLEOTIDE SEQUENCE [LARGE SCALE GENOMIC DNA]</scope>
</reference>